<dbReference type="PANTHER" id="PTHR18895:SF74">
    <property type="entry name" value="MTRF1L RELEASE FACTOR GLUTAMINE METHYLTRANSFERASE"/>
    <property type="match status" value="1"/>
</dbReference>
<keyword evidence="9" id="KW-1185">Reference proteome</keyword>
<feature type="domain" description="Release factor glutamine methyltransferase N-terminal" evidence="7">
    <location>
        <begin position="28"/>
        <end position="95"/>
    </location>
</feature>
<comment type="function">
    <text evidence="5">Methylates the class 1 translation termination release factors RF1/PrfA and RF2/PrfB on the glutamine residue of the universally conserved GGQ motif.</text>
</comment>
<dbReference type="Gene3D" id="3.40.50.150">
    <property type="entry name" value="Vaccinia Virus protein VP39"/>
    <property type="match status" value="1"/>
</dbReference>
<dbReference type="EC" id="2.1.1.297" evidence="5"/>
<feature type="binding site" evidence="5">
    <location>
        <position position="162"/>
    </location>
    <ligand>
        <name>S-adenosyl-L-methionine</name>
        <dbReference type="ChEBI" id="CHEBI:59789"/>
    </ligand>
</feature>
<evidence type="ECO:0000256" key="4">
    <source>
        <dbReference type="ARBA" id="ARBA00048391"/>
    </source>
</evidence>
<evidence type="ECO:0000259" key="6">
    <source>
        <dbReference type="Pfam" id="PF05175"/>
    </source>
</evidence>
<feature type="binding site" evidence="5">
    <location>
        <position position="190"/>
    </location>
    <ligand>
        <name>S-adenosyl-L-methionine</name>
        <dbReference type="ChEBI" id="CHEBI:59789"/>
    </ligand>
</feature>
<evidence type="ECO:0000259" key="7">
    <source>
        <dbReference type="Pfam" id="PF17827"/>
    </source>
</evidence>
<evidence type="ECO:0000256" key="1">
    <source>
        <dbReference type="ARBA" id="ARBA00022603"/>
    </source>
</evidence>
<dbReference type="GO" id="GO:0032259">
    <property type="term" value="P:methylation"/>
    <property type="evidence" value="ECO:0007669"/>
    <property type="project" value="UniProtKB-KW"/>
</dbReference>
<evidence type="ECO:0000256" key="2">
    <source>
        <dbReference type="ARBA" id="ARBA00022679"/>
    </source>
</evidence>
<sequence length="303" mass="34009">MMLSALYATNTKRSFWRKWASKVMRIQEALRWAISQLRSEDAQADAEILLCHVLQKPRAFLFTWPERPLSEAEQTHFETLLARRIKGEPVAYITGRRAFWNLELATHPSTLIPRADTETLVSAVLETVPEQPLDIVDLGTGTGAIALALASERPHWRVQGIDRLAETVRLAQQNAQHNGLAHVRFAQGDWCLGLVDHSVDVLVSNPPYIRTDDPHLQQGDVRFEPSSALTSGADGLDDIRAIINDAGRVLRAGGWLFLEHGYDQRDDVVLLMIDAGFEHLETRKDLGRQDRVTFGNLPTAIKL</sequence>
<keyword evidence="3 5" id="KW-0949">S-adenosyl-L-methionine</keyword>
<evidence type="ECO:0000313" key="8">
    <source>
        <dbReference type="EMBL" id="MFC3853466.1"/>
    </source>
</evidence>
<organism evidence="8 9">
    <name type="scientific">Saccharospirillum mangrovi</name>
    <dbReference type="NCBI Taxonomy" id="2161747"/>
    <lineage>
        <taxon>Bacteria</taxon>
        <taxon>Pseudomonadati</taxon>
        <taxon>Pseudomonadota</taxon>
        <taxon>Gammaproteobacteria</taxon>
        <taxon>Oceanospirillales</taxon>
        <taxon>Saccharospirillaceae</taxon>
        <taxon>Saccharospirillum</taxon>
    </lineage>
</organism>
<dbReference type="Pfam" id="PF05175">
    <property type="entry name" value="MTS"/>
    <property type="match status" value="1"/>
</dbReference>
<dbReference type="InterPro" id="IPR004556">
    <property type="entry name" value="HemK-like"/>
</dbReference>
<evidence type="ECO:0000256" key="3">
    <source>
        <dbReference type="ARBA" id="ARBA00022691"/>
    </source>
</evidence>
<dbReference type="Pfam" id="PF17827">
    <property type="entry name" value="PrmC_N"/>
    <property type="match status" value="1"/>
</dbReference>
<comment type="similarity">
    <text evidence="5">Belongs to the protein N5-glutamine methyltransferase family. PrmC subfamily.</text>
</comment>
<dbReference type="Gene3D" id="1.10.8.10">
    <property type="entry name" value="DNA helicase RuvA subunit, C-terminal domain"/>
    <property type="match status" value="1"/>
</dbReference>
<proteinExistence type="inferred from homology"/>
<keyword evidence="2 5" id="KW-0808">Transferase</keyword>
<dbReference type="EMBL" id="JBHRYR010000003">
    <property type="protein sequence ID" value="MFC3853466.1"/>
    <property type="molecule type" value="Genomic_DNA"/>
</dbReference>
<comment type="caution">
    <text evidence="8">The sequence shown here is derived from an EMBL/GenBank/DDBJ whole genome shotgun (WGS) entry which is preliminary data.</text>
</comment>
<dbReference type="PROSITE" id="PS00092">
    <property type="entry name" value="N6_MTASE"/>
    <property type="match status" value="1"/>
</dbReference>
<evidence type="ECO:0000256" key="5">
    <source>
        <dbReference type="HAMAP-Rule" id="MF_02126"/>
    </source>
</evidence>
<accession>A0ABV7ZZ08</accession>
<dbReference type="Proteomes" id="UP001595617">
    <property type="component" value="Unassembled WGS sequence"/>
</dbReference>
<dbReference type="PANTHER" id="PTHR18895">
    <property type="entry name" value="HEMK METHYLTRANSFERASE"/>
    <property type="match status" value="1"/>
</dbReference>
<dbReference type="CDD" id="cd02440">
    <property type="entry name" value="AdoMet_MTases"/>
    <property type="match status" value="1"/>
</dbReference>
<dbReference type="InterPro" id="IPR040758">
    <property type="entry name" value="PrmC_N"/>
</dbReference>
<dbReference type="NCBIfam" id="TIGR00536">
    <property type="entry name" value="hemK_fam"/>
    <property type="match status" value="1"/>
</dbReference>
<feature type="binding site" evidence="5">
    <location>
        <begin position="139"/>
        <end position="143"/>
    </location>
    <ligand>
        <name>S-adenosyl-L-methionine</name>
        <dbReference type="ChEBI" id="CHEBI:59789"/>
    </ligand>
</feature>
<dbReference type="InterPro" id="IPR002052">
    <property type="entry name" value="DNA_methylase_N6_adenine_CS"/>
</dbReference>
<dbReference type="RefSeq" id="WP_380696648.1">
    <property type="nucleotide sequence ID" value="NZ_JBHRYR010000003.1"/>
</dbReference>
<reference evidence="9" key="1">
    <citation type="journal article" date="2019" name="Int. J. Syst. Evol. Microbiol.">
        <title>The Global Catalogue of Microorganisms (GCM) 10K type strain sequencing project: providing services to taxonomists for standard genome sequencing and annotation.</title>
        <authorList>
            <consortium name="The Broad Institute Genomics Platform"/>
            <consortium name="The Broad Institute Genome Sequencing Center for Infectious Disease"/>
            <person name="Wu L."/>
            <person name="Ma J."/>
        </authorList>
    </citation>
    <scope>NUCLEOTIDE SEQUENCE [LARGE SCALE GENOMIC DNA]</scope>
    <source>
        <strain evidence="9">IBRC 10765</strain>
    </source>
</reference>
<feature type="binding site" evidence="5">
    <location>
        <position position="205"/>
    </location>
    <ligand>
        <name>S-adenosyl-L-methionine</name>
        <dbReference type="ChEBI" id="CHEBI:59789"/>
    </ligand>
</feature>
<dbReference type="SUPFAM" id="SSF53335">
    <property type="entry name" value="S-adenosyl-L-methionine-dependent methyltransferases"/>
    <property type="match status" value="1"/>
</dbReference>
<name>A0ABV7ZZ08_9GAMM</name>
<dbReference type="NCBIfam" id="TIGR03534">
    <property type="entry name" value="RF_mod_PrmC"/>
    <property type="match status" value="1"/>
</dbReference>
<protein>
    <recommendedName>
        <fullName evidence="5">Release factor glutamine methyltransferase</fullName>
        <shortName evidence="5">RF MTase</shortName>
        <ecNumber evidence="5">2.1.1.297</ecNumber>
    </recommendedName>
    <alternativeName>
        <fullName evidence="5">N5-glutamine methyltransferase PrmC</fullName>
    </alternativeName>
    <alternativeName>
        <fullName evidence="5">Protein-(glutamine-N5) MTase PrmC</fullName>
    </alternativeName>
    <alternativeName>
        <fullName evidence="5">Protein-glutamine N-methyltransferase PrmC</fullName>
    </alternativeName>
</protein>
<dbReference type="GO" id="GO:0102559">
    <property type="term" value="F:peptide chain release factor N(5)-glutamine methyltransferase activity"/>
    <property type="evidence" value="ECO:0007669"/>
    <property type="project" value="UniProtKB-EC"/>
</dbReference>
<feature type="domain" description="Methyltransferase small" evidence="6">
    <location>
        <begin position="124"/>
        <end position="210"/>
    </location>
</feature>
<dbReference type="InterPro" id="IPR019874">
    <property type="entry name" value="RF_methyltr_PrmC"/>
</dbReference>
<dbReference type="HAMAP" id="MF_02126">
    <property type="entry name" value="RF_methyltr_PrmC"/>
    <property type="match status" value="1"/>
</dbReference>
<dbReference type="InterPro" id="IPR050320">
    <property type="entry name" value="N5-glutamine_MTase"/>
</dbReference>
<comment type="catalytic activity">
    <reaction evidence="4 5">
        <text>L-glutaminyl-[peptide chain release factor] + S-adenosyl-L-methionine = N(5)-methyl-L-glutaminyl-[peptide chain release factor] + S-adenosyl-L-homocysteine + H(+)</text>
        <dbReference type="Rhea" id="RHEA:42896"/>
        <dbReference type="Rhea" id="RHEA-COMP:10271"/>
        <dbReference type="Rhea" id="RHEA-COMP:10272"/>
        <dbReference type="ChEBI" id="CHEBI:15378"/>
        <dbReference type="ChEBI" id="CHEBI:30011"/>
        <dbReference type="ChEBI" id="CHEBI:57856"/>
        <dbReference type="ChEBI" id="CHEBI:59789"/>
        <dbReference type="ChEBI" id="CHEBI:61891"/>
        <dbReference type="EC" id="2.1.1.297"/>
    </reaction>
</comment>
<evidence type="ECO:0000313" key="9">
    <source>
        <dbReference type="Proteomes" id="UP001595617"/>
    </source>
</evidence>
<gene>
    <name evidence="5 8" type="primary">prmC</name>
    <name evidence="8" type="ORF">ACFOOG_11535</name>
</gene>
<dbReference type="InterPro" id="IPR029063">
    <property type="entry name" value="SAM-dependent_MTases_sf"/>
</dbReference>
<keyword evidence="1 5" id="KW-0489">Methyltransferase</keyword>
<feature type="binding site" evidence="5">
    <location>
        <begin position="205"/>
        <end position="208"/>
    </location>
    <ligand>
        <name>substrate</name>
    </ligand>
</feature>
<dbReference type="InterPro" id="IPR007848">
    <property type="entry name" value="Small_mtfrase_dom"/>
</dbReference>